<keyword evidence="2" id="KW-1185">Reference proteome</keyword>
<dbReference type="PROSITE" id="PS51257">
    <property type="entry name" value="PROKAR_LIPOPROTEIN"/>
    <property type="match status" value="1"/>
</dbReference>
<dbReference type="Proteomes" id="UP000244174">
    <property type="component" value="Unassembled WGS sequence"/>
</dbReference>
<sequence length="228" mass="25818">MKKLILLAFIISLVGCDEVLIEQNRRIQIKGNLNSPEGDPIGGIHIISAGTYENYLGTNSDKILGRDVSAANGNFDFISLDTYSHDLIMAINAEEIDHDSVYSSLYFFDPRGEHAESYDLGELQLAKKVSFQFNIERTSQSQDTLRYVLNFQKPVKRFIYENGTFTEQPDNDNFISIRRHMPESEPLALALPIMVGTELVFSYSLGDDPLQRITIPISAENTSYDFEY</sequence>
<proteinExistence type="predicted"/>
<dbReference type="RefSeq" id="WP_108170979.1">
    <property type="nucleotide sequence ID" value="NZ_QBKQ01000001.1"/>
</dbReference>
<comment type="caution">
    <text evidence="1">The sequence shown here is derived from an EMBL/GenBank/DDBJ whole genome shotgun (WGS) entry which is preliminary data.</text>
</comment>
<protein>
    <submittedName>
        <fullName evidence="1">Uncharacterized protein</fullName>
    </submittedName>
</protein>
<name>A0A2T6AMN8_9FLAO</name>
<organism evidence="1 2">
    <name type="scientific">Christiangramia gaetbulicola</name>
    <dbReference type="NCBI Taxonomy" id="703340"/>
    <lineage>
        <taxon>Bacteria</taxon>
        <taxon>Pseudomonadati</taxon>
        <taxon>Bacteroidota</taxon>
        <taxon>Flavobacteriia</taxon>
        <taxon>Flavobacteriales</taxon>
        <taxon>Flavobacteriaceae</taxon>
        <taxon>Christiangramia</taxon>
    </lineage>
</organism>
<dbReference type="AlphaFoldDB" id="A0A2T6AMN8"/>
<evidence type="ECO:0000313" key="1">
    <source>
        <dbReference type="EMBL" id="PTX45084.1"/>
    </source>
</evidence>
<dbReference type="OrthoDB" id="1431586at2"/>
<accession>A0A2T6AMN8</accession>
<dbReference type="EMBL" id="QBKQ01000001">
    <property type="protein sequence ID" value="PTX45084.1"/>
    <property type="molecule type" value="Genomic_DNA"/>
</dbReference>
<reference evidence="1 2" key="1">
    <citation type="submission" date="2018-04" db="EMBL/GenBank/DDBJ databases">
        <title>Genomic Encyclopedia of Archaeal and Bacterial Type Strains, Phase II (KMG-II): from individual species to whole genera.</title>
        <authorList>
            <person name="Goeker M."/>
        </authorList>
    </citation>
    <scope>NUCLEOTIDE SEQUENCE [LARGE SCALE GENOMIC DNA]</scope>
    <source>
        <strain evidence="1 2">DSM 23082</strain>
    </source>
</reference>
<evidence type="ECO:0000313" key="2">
    <source>
        <dbReference type="Proteomes" id="UP000244174"/>
    </source>
</evidence>
<gene>
    <name evidence="1" type="ORF">C8P64_1074</name>
</gene>